<dbReference type="Proteomes" id="UP000250235">
    <property type="component" value="Unassembled WGS sequence"/>
</dbReference>
<gene>
    <name evidence="1" type="ORF">F511_11663</name>
</gene>
<organism evidence="1 2">
    <name type="scientific">Dorcoceras hygrometricum</name>
    <dbReference type="NCBI Taxonomy" id="472368"/>
    <lineage>
        <taxon>Eukaryota</taxon>
        <taxon>Viridiplantae</taxon>
        <taxon>Streptophyta</taxon>
        <taxon>Embryophyta</taxon>
        <taxon>Tracheophyta</taxon>
        <taxon>Spermatophyta</taxon>
        <taxon>Magnoliopsida</taxon>
        <taxon>eudicotyledons</taxon>
        <taxon>Gunneridae</taxon>
        <taxon>Pentapetalae</taxon>
        <taxon>asterids</taxon>
        <taxon>lamiids</taxon>
        <taxon>Lamiales</taxon>
        <taxon>Gesneriaceae</taxon>
        <taxon>Didymocarpoideae</taxon>
        <taxon>Trichosporeae</taxon>
        <taxon>Loxocarpinae</taxon>
        <taxon>Dorcoceras</taxon>
    </lineage>
</organism>
<dbReference type="AlphaFoldDB" id="A0A2Z7A281"/>
<dbReference type="EMBL" id="KV019642">
    <property type="protein sequence ID" value="KZV15708.1"/>
    <property type="molecule type" value="Genomic_DNA"/>
</dbReference>
<accession>A0A2Z7A281</accession>
<name>A0A2Z7A281_9LAMI</name>
<evidence type="ECO:0000313" key="1">
    <source>
        <dbReference type="EMBL" id="KZV15708.1"/>
    </source>
</evidence>
<sequence>MPSSENAQLAYGVQYSTRYPLTVSTSTYGDHFSLRWSFQITMSTSAYDGHFSLLCALKLMVSTSAYDVHSSLRPDIANGLDTAYNHDTAFDRAQLMASKQLTARHSSRPRPSLRPKQGSKHGWENVWATSDLFSFSLDINSPLSLL</sequence>
<evidence type="ECO:0000313" key="2">
    <source>
        <dbReference type="Proteomes" id="UP000250235"/>
    </source>
</evidence>
<reference evidence="1 2" key="1">
    <citation type="journal article" date="2015" name="Proc. Natl. Acad. Sci. U.S.A.">
        <title>The resurrection genome of Boea hygrometrica: A blueprint for survival of dehydration.</title>
        <authorList>
            <person name="Xiao L."/>
            <person name="Yang G."/>
            <person name="Zhang L."/>
            <person name="Yang X."/>
            <person name="Zhao S."/>
            <person name="Ji Z."/>
            <person name="Zhou Q."/>
            <person name="Hu M."/>
            <person name="Wang Y."/>
            <person name="Chen M."/>
            <person name="Xu Y."/>
            <person name="Jin H."/>
            <person name="Xiao X."/>
            <person name="Hu G."/>
            <person name="Bao F."/>
            <person name="Hu Y."/>
            <person name="Wan P."/>
            <person name="Li L."/>
            <person name="Deng X."/>
            <person name="Kuang T."/>
            <person name="Xiang C."/>
            <person name="Zhu J.K."/>
            <person name="Oliver M.J."/>
            <person name="He Y."/>
        </authorList>
    </citation>
    <scope>NUCLEOTIDE SEQUENCE [LARGE SCALE GENOMIC DNA]</scope>
    <source>
        <strain evidence="2">cv. XS01</strain>
    </source>
</reference>
<keyword evidence="2" id="KW-1185">Reference proteome</keyword>
<proteinExistence type="predicted"/>
<protein>
    <submittedName>
        <fullName evidence="1">Uncharacterized protein</fullName>
    </submittedName>
</protein>